<comment type="caution">
    <text evidence="3">The sequence shown here is derived from an EMBL/GenBank/DDBJ whole genome shotgun (WGS) entry which is preliminary data.</text>
</comment>
<evidence type="ECO:0000313" key="4">
    <source>
        <dbReference type="Proteomes" id="UP001412067"/>
    </source>
</evidence>
<dbReference type="SUPFAM" id="SSF53098">
    <property type="entry name" value="Ribonuclease H-like"/>
    <property type="match status" value="1"/>
</dbReference>
<proteinExistence type="predicted"/>
<dbReference type="CDD" id="cd06222">
    <property type="entry name" value="RNase_H_like"/>
    <property type="match status" value="1"/>
</dbReference>
<reference evidence="3 4" key="1">
    <citation type="journal article" date="2022" name="Nat. Plants">
        <title>Genomes of leafy and leafless Platanthera orchids illuminate the evolution of mycoheterotrophy.</title>
        <authorList>
            <person name="Li M.H."/>
            <person name="Liu K.W."/>
            <person name="Li Z."/>
            <person name="Lu H.C."/>
            <person name="Ye Q.L."/>
            <person name="Zhang D."/>
            <person name="Wang J.Y."/>
            <person name="Li Y.F."/>
            <person name="Zhong Z.M."/>
            <person name="Liu X."/>
            <person name="Yu X."/>
            <person name="Liu D.K."/>
            <person name="Tu X.D."/>
            <person name="Liu B."/>
            <person name="Hao Y."/>
            <person name="Liao X.Y."/>
            <person name="Jiang Y.T."/>
            <person name="Sun W.H."/>
            <person name="Chen J."/>
            <person name="Chen Y.Q."/>
            <person name="Ai Y."/>
            <person name="Zhai J.W."/>
            <person name="Wu S.S."/>
            <person name="Zhou Z."/>
            <person name="Hsiao Y.Y."/>
            <person name="Wu W.L."/>
            <person name="Chen Y.Y."/>
            <person name="Lin Y.F."/>
            <person name="Hsu J.L."/>
            <person name="Li C.Y."/>
            <person name="Wang Z.W."/>
            <person name="Zhao X."/>
            <person name="Zhong W.Y."/>
            <person name="Ma X.K."/>
            <person name="Ma L."/>
            <person name="Huang J."/>
            <person name="Chen G.Z."/>
            <person name="Huang M.Z."/>
            <person name="Huang L."/>
            <person name="Peng D.H."/>
            <person name="Luo Y.B."/>
            <person name="Zou S.Q."/>
            <person name="Chen S.P."/>
            <person name="Lan S."/>
            <person name="Tsai W.C."/>
            <person name="Van de Peer Y."/>
            <person name="Liu Z.J."/>
        </authorList>
    </citation>
    <scope>NUCLEOTIDE SEQUENCE [LARGE SCALE GENOMIC DNA]</scope>
    <source>
        <strain evidence="3">Lor288</strain>
    </source>
</reference>
<dbReference type="InterPro" id="IPR002156">
    <property type="entry name" value="RNaseH_domain"/>
</dbReference>
<name>A0ABR2LLN6_9ASPA</name>
<feature type="chain" id="PRO_5047168154" description="RNase H type-1 domain-containing protein" evidence="1">
    <location>
        <begin position="24"/>
        <end position="318"/>
    </location>
</feature>
<dbReference type="Pfam" id="PF13456">
    <property type="entry name" value="RVT_3"/>
    <property type="match status" value="1"/>
</dbReference>
<dbReference type="Gene3D" id="3.30.420.10">
    <property type="entry name" value="Ribonuclease H-like superfamily/Ribonuclease H"/>
    <property type="match status" value="1"/>
</dbReference>
<dbReference type="InterPro" id="IPR036397">
    <property type="entry name" value="RNaseH_sf"/>
</dbReference>
<gene>
    <name evidence="3" type="ORF">KSP40_PGU018291</name>
</gene>
<dbReference type="PANTHER" id="PTHR47723:SF21">
    <property type="entry name" value="POLYNUCLEOTIDYL TRANSFERASE, RIBONUCLEASE H-LIKE SUPERFAMILY PROTEIN"/>
    <property type="match status" value="1"/>
</dbReference>
<feature type="domain" description="RNase H type-1" evidence="2">
    <location>
        <begin position="162"/>
        <end position="282"/>
    </location>
</feature>
<feature type="signal peptide" evidence="1">
    <location>
        <begin position="1"/>
        <end position="23"/>
    </location>
</feature>
<keyword evidence="4" id="KW-1185">Reference proteome</keyword>
<dbReference type="InterPro" id="IPR012337">
    <property type="entry name" value="RNaseH-like_sf"/>
</dbReference>
<dbReference type="InterPro" id="IPR053151">
    <property type="entry name" value="RNase_H-like"/>
</dbReference>
<dbReference type="Proteomes" id="UP001412067">
    <property type="component" value="Unassembled WGS sequence"/>
</dbReference>
<accession>A0ABR2LLN6</accession>
<dbReference type="InterPro" id="IPR044730">
    <property type="entry name" value="RNase_H-like_dom_plant"/>
</dbReference>
<evidence type="ECO:0000256" key="1">
    <source>
        <dbReference type="SAM" id="SignalP"/>
    </source>
</evidence>
<dbReference type="EMBL" id="JBBWWR010000018">
    <property type="protein sequence ID" value="KAK8943775.1"/>
    <property type="molecule type" value="Genomic_DNA"/>
</dbReference>
<evidence type="ECO:0000259" key="2">
    <source>
        <dbReference type="Pfam" id="PF13456"/>
    </source>
</evidence>
<evidence type="ECO:0000313" key="3">
    <source>
        <dbReference type="EMBL" id="KAK8943775.1"/>
    </source>
</evidence>
<protein>
    <recommendedName>
        <fullName evidence="2">RNase H type-1 domain-containing protein</fullName>
    </recommendedName>
</protein>
<keyword evidence="1" id="KW-0732">Signal</keyword>
<organism evidence="3 4">
    <name type="scientific">Platanthera guangdongensis</name>
    <dbReference type="NCBI Taxonomy" id="2320717"/>
    <lineage>
        <taxon>Eukaryota</taxon>
        <taxon>Viridiplantae</taxon>
        <taxon>Streptophyta</taxon>
        <taxon>Embryophyta</taxon>
        <taxon>Tracheophyta</taxon>
        <taxon>Spermatophyta</taxon>
        <taxon>Magnoliopsida</taxon>
        <taxon>Liliopsida</taxon>
        <taxon>Asparagales</taxon>
        <taxon>Orchidaceae</taxon>
        <taxon>Orchidoideae</taxon>
        <taxon>Orchideae</taxon>
        <taxon>Orchidinae</taxon>
        <taxon>Platanthera</taxon>
    </lineage>
</organism>
<dbReference type="PANTHER" id="PTHR47723">
    <property type="entry name" value="OS05G0353850 PROTEIN"/>
    <property type="match status" value="1"/>
</dbReference>
<sequence length="318" mass="35189">MFCWRAVWDALPTWVWLHSRGLAESSLCPWNCGVPRTWTTRLEGASGYWPLDVSYYGGGKDFLRLGTGPISLPWPRKLVRLVWLRHVSFATLSTNVGAAGMRLLMVVRSEPRWWLPSLCCRTLSSLIKVGTRDAGVPPTPRGSFALPCGNPPPLGWIKINVDCSLQASGRAGLGIVIRNEIGRVLMAAVFAWQHWDPRRVEFEAVAAIRRVVQPALRDARGIMIEGDAKNVMEFCSRHAGRTARSLVSPAKDDLSFLSKFSAVRFHCIGRKANRAADFCARLACAGNFFWSVGDDMDGGFLALAAEDSRGWVGWCVRG</sequence>